<dbReference type="Pfam" id="PF07686">
    <property type="entry name" value="V-set"/>
    <property type="match status" value="2"/>
</dbReference>
<dbReference type="InterPro" id="IPR013106">
    <property type="entry name" value="Ig_V-set"/>
</dbReference>
<evidence type="ECO:0000256" key="2">
    <source>
        <dbReference type="ARBA" id="ARBA00022692"/>
    </source>
</evidence>
<dbReference type="PANTHER" id="PTHR12035:SF125">
    <property type="entry name" value="SIALIC ACID-BINDING IG-LIKE LECTIN 5"/>
    <property type="match status" value="1"/>
</dbReference>
<evidence type="ECO:0000256" key="8">
    <source>
        <dbReference type="ARBA" id="ARBA00038361"/>
    </source>
</evidence>
<evidence type="ECO:0000313" key="11">
    <source>
        <dbReference type="Ensembl" id="ENSCPBP00000002561.1"/>
    </source>
</evidence>
<dbReference type="Gene3D" id="2.60.40.10">
    <property type="entry name" value="Immunoglobulins"/>
    <property type="match status" value="4"/>
</dbReference>
<dbReference type="AlphaFoldDB" id="A0A8C3F3T4"/>
<dbReference type="SMART" id="SM00409">
    <property type="entry name" value="IG"/>
    <property type="match status" value="4"/>
</dbReference>
<feature type="domain" description="Ig-like" evidence="10">
    <location>
        <begin position="386"/>
        <end position="473"/>
    </location>
</feature>
<evidence type="ECO:0000256" key="5">
    <source>
        <dbReference type="ARBA" id="ARBA00022989"/>
    </source>
</evidence>
<accession>A0A8C3F3T4</accession>
<comment type="subcellular location">
    <subcellularLocation>
        <location evidence="1">Membrane</location>
        <topology evidence="1">Single-pass type I membrane protein</topology>
    </subcellularLocation>
</comment>
<evidence type="ECO:0000256" key="4">
    <source>
        <dbReference type="ARBA" id="ARBA00022889"/>
    </source>
</evidence>
<dbReference type="InterPro" id="IPR051036">
    <property type="entry name" value="SIGLEC"/>
</dbReference>
<comment type="similarity">
    <text evidence="8">Belongs to the immunoglobulin superfamily. SIGLEC (sialic acid binding Ig-like lectin) family.</text>
</comment>
<dbReference type="PANTHER" id="PTHR12035">
    <property type="entry name" value="SIALIC ACID BINDING IMMUNOGLOBULIN-LIKE LECTIN"/>
    <property type="match status" value="1"/>
</dbReference>
<feature type="domain" description="Ig-like" evidence="10">
    <location>
        <begin position="286"/>
        <end position="383"/>
    </location>
</feature>
<keyword evidence="12" id="KW-1185">Reference proteome</keyword>
<evidence type="ECO:0000256" key="6">
    <source>
        <dbReference type="ARBA" id="ARBA00023136"/>
    </source>
</evidence>
<dbReference type="Pfam" id="PF07679">
    <property type="entry name" value="I-set"/>
    <property type="match status" value="1"/>
</dbReference>
<proteinExistence type="inferred from homology"/>
<dbReference type="InterPro" id="IPR003598">
    <property type="entry name" value="Ig_sub2"/>
</dbReference>
<feature type="region of interest" description="Disordered" evidence="9">
    <location>
        <begin position="513"/>
        <end position="533"/>
    </location>
</feature>
<evidence type="ECO:0000313" key="12">
    <source>
        <dbReference type="Proteomes" id="UP000694380"/>
    </source>
</evidence>
<dbReference type="GO" id="GO:0030246">
    <property type="term" value="F:carbohydrate binding"/>
    <property type="evidence" value="ECO:0007669"/>
    <property type="project" value="UniProtKB-KW"/>
</dbReference>
<protein>
    <recommendedName>
        <fullName evidence="10">Ig-like domain-containing protein</fullName>
    </recommendedName>
</protein>
<dbReference type="Proteomes" id="UP000694380">
    <property type="component" value="Unplaced"/>
</dbReference>
<keyword evidence="3" id="KW-0430">Lectin</keyword>
<keyword evidence="7" id="KW-1015">Disulfide bond</keyword>
<dbReference type="SMART" id="SM00408">
    <property type="entry name" value="IGc2"/>
    <property type="match status" value="1"/>
</dbReference>
<evidence type="ECO:0000259" key="10">
    <source>
        <dbReference type="PROSITE" id="PS50835"/>
    </source>
</evidence>
<evidence type="ECO:0000256" key="1">
    <source>
        <dbReference type="ARBA" id="ARBA00004479"/>
    </source>
</evidence>
<evidence type="ECO:0000256" key="9">
    <source>
        <dbReference type="SAM" id="MobiDB-lite"/>
    </source>
</evidence>
<dbReference type="GO" id="GO:0007155">
    <property type="term" value="P:cell adhesion"/>
    <property type="evidence" value="ECO:0007669"/>
    <property type="project" value="UniProtKB-KW"/>
</dbReference>
<dbReference type="InterPro" id="IPR013098">
    <property type="entry name" value="Ig_I-set"/>
</dbReference>
<reference evidence="11" key="2">
    <citation type="submission" date="2025-09" db="UniProtKB">
        <authorList>
            <consortium name="Ensembl"/>
        </authorList>
    </citation>
    <scope>IDENTIFICATION</scope>
</reference>
<dbReference type="InterPro" id="IPR007110">
    <property type="entry name" value="Ig-like_dom"/>
</dbReference>
<dbReference type="GO" id="GO:0005886">
    <property type="term" value="C:plasma membrane"/>
    <property type="evidence" value="ECO:0007669"/>
    <property type="project" value="TreeGrafter"/>
</dbReference>
<evidence type="ECO:0000256" key="7">
    <source>
        <dbReference type="ARBA" id="ARBA00023157"/>
    </source>
</evidence>
<name>A0A8C3F3T4_CHRPI</name>
<dbReference type="Pfam" id="PF08205">
    <property type="entry name" value="C2-set_2"/>
    <property type="match status" value="1"/>
</dbReference>
<evidence type="ECO:0000256" key="3">
    <source>
        <dbReference type="ARBA" id="ARBA00022734"/>
    </source>
</evidence>
<reference evidence="11" key="1">
    <citation type="submission" date="2025-08" db="UniProtKB">
        <authorList>
            <consortium name="Ensembl"/>
        </authorList>
    </citation>
    <scope>IDENTIFICATION</scope>
</reference>
<dbReference type="InterPro" id="IPR036179">
    <property type="entry name" value="Ig-like_dom_sf"/>
</dbReference>
<keyword evidence="2" id="KW-0812">Transmembrane</keyword>
<keyword evidence="4" id="KW-0130">Cell adhesion</keyword>
<dbReference type="InterPro" id="IPR013162">
    <property type="entry name" value="CD80_C2-set"/>
</dbReference>
<keyword evidence="6" id="KW-0472">Membrane</keyword>
<dbReference type="GO" id="GO:0033691">
    <property type="term" value="F:sialic acid binding"/>
    <property type="evidence" value="ECO:0007669"/>
    <property type="project" value="TreeGrafter"/>
</dbReference>
<dbReference type="GeneTree" id="ENSGT01150000286907"/>
<dbReference type="OMA" id="LYGYCIT"/>
<dbReference type="InterPro" id="IPR003599">
    <property type="entry name" value="Ig_sub"/>
</dbReference>
<dbReference type="Ensembl" id="ENSCPBT00000003127.1">
    <property type="protein sequence ID" value="ENSCPBP00000002561.1"/>
    <property type="gene ID" value="ENSCPBG00000002044.1"/>
</dbReference>
<sequence>MRHRVVLSPPVTCMLWSLSQPPGFTLAVPQLVSVQEGLCVFVSCNFTYPASYDTDNPSAQLYGQWYKEPATVGQDIPVASSVPNPGVSQETQGRFRLTGDPALGDCSLQISDARQTDAGRYFFNIEKGMLDHTYRSNSDGTDPALTISVNVSTDQTLWSLSQPPGFTLAVPQLVSMQEGLCVFIPCNFTYPASYDTDNPSAQLYGQWYKEPATAGQDPPVASSVPNVGVSQETQGRFQLTGDPALGDCSLQISDARRTDAGRYFLNIDKGIDSLPSPHVSELTEEPEIQISPARGLPGMLLTREPVTVTCTAPGRCSGSPPQVTWTGPFNDTARNVSAQLANGTWAHSSELSFTPGLGDDGKELVCTVTYSSAQGPSTSRTIHSSPPVPAPLGAERDIVSLETQEGDSLSLSCDAGSRADTYLSWAKGKESLSSSQGWDGCLELLNLSRGDAGEYRCWAQNSYGSASQALCVQMQYPIPLSLVCPHCPSPWGYSTPLPRVSFISPDTFVCRRRSREPAPPQRRGRGDSQRDLQLPLGHPTPIACLVQEIHPCHQPGLPKLRGIGSCMQKMHLIPWVSLRGEDMQRMHSCAFTKCTE</sequence>
<dbReference type="InterPro" id="IPR013783">
    <property type="entry name" value="Ig-like_fold"/>
</dbReference>
<keyword evidence="5" id="KW-1133">Transmembrane helix</keyword>
<dbReference type="PROSITE" id="PS50835">
    <property type="entry name" value="IG_LIKE"/>
    <property type="match status" value="2"/>
</dbReference>
<organism evidence="11 12">
    <name type="scientific">Chrysemys picta bellii</name>
    <name type="common">Western painted turtle</name>
    <name type="synonym">Emys bellii</name>
    <dbReference type="NCBI Taxonomy" id="8478"/>
    <lineage>
        <taxon>Eukaryota</taxon>
        <taxon>Metazoa</taxon>
        <taxon>Chordata</taxon>
        <taxon>Craniata</taxon>
        <taxon>Vertebrata</taxon>
        <taxon>Euteleostomi</taxon>
        <taxon>Archelosauria</taxon>
        <taxon>Testudinata</taxon>
        <taxon>Testudines</taxon>
        <taxon>Cryptodira</taxon>
        <taxon>Durocryptodira</taxon>
        <taxon>Testudinoidea</taxon>
        <taxon>Emydidae</taxon>
        <taxon>Chrysemys</taxon>
    </lineage>
</organism>
<dbReference type="SUPFAM" id="SSF48726">
    <property type="entry name" value="Immunoglobulin"/>
    <property type="match status" value="4"/>
</dbReference>